<dbReference type="EMBL" id="CP023483">
    <property type="protein sequence ID" value="ATF25582.1"/>
    <property type="molecule type" value="Genomic_DNA"/>
</dbReference>
<feature type="signal peptide" evidence="1">
    <location>
        <begin position="1"/>
        <end position="21"/>
    </location>
</feature>
<dbReference type="InterPro" id="IPR010315">
    <property type="entry name" value="DUF915_hydro-like"/>
</dbReference>
<dbReference type="Gene3D" id="3.40.50.1820">
    <property type="entry name" value="alpha/beta hydrolase"/>
    <property type="match status" value="1"/>
</dbReference>
<keyword evidence="1" id="KW-0732">Signal</keyword>
<dbReference type="PROSITE" id="PS51257">
    <property type="entry name" value="PROKAR_LIPOPROTEIN"/>
    <property type="match status" value="1"/>
</dbReference>
<name>A0A1D2JTM7_BROTH</name>
<evidence type="ECO:0000313" key="3">
    <source>
        <dbReference type="Proteomes" id="UP000243591"/>
    </source>
</evidence>
<dbReference type="AlphaFoldDB" id="A0A1D2JTM7"/>
<protein>
    <submittedName>
        <fullName evidence="2">Alpha/beta hydrolase</fullName>
    </submittedName>
</protein>
<dbReference type="KEGG" id="bths:CNY62_03750"/>
<reference evidence="2 3" key="1">
    <citation type="submission" date="2017-09" db="EMBL/GenBank/DDBJ databases">
        <title>Complete Genome Sequences of Two Strains of the Meat Spoilage Bacterium Brochothrix thermosphacta Isolated from Ground Chicken.</title>
        <authorList>
            <person name="Paoli G.C."/>
            <person name="Wijey C."/>
            <person name="Chen C.-Y."/>
            <person name="Nguyen L."/>
            <person name="Yan X."/>
            <person name="Irwin P.L."/>
        </authorList>
    </citation>
    <scope>NUCLEOTIDE SEQUENCE [LARGE SCALE GENOMIC DNA]</scope>
    <source>
        <strain evidence="2 3">BI</strain>
    </source>
</reference>
<dbReference type="SUPFAM" id="SSF53474">
    <property type="entry name" value="alpha/beta-Hydrolases"/>
    <property type="match status" value="1"/>
</dbReference>
<evidence type="ECO:0000256" key="1">
    <source>
        <dbReference type="SAM" id="SignalP"/>
    </source>
</evidence>
<keyword evidence="2" id="KW-0378">Hydrolase</keyword>
<dbReference type="STRING" id="2756.BFR44_00160"/>
<dbReference type="Pfam" id="PF06028">
    <property type="entry name" value="DUF915"/>
    <property type="match status" value="1"/>
</dbReference>
<dbReference type="Proteomes" id="UP000243591">
    <property type="component" value="Chromosome"/>
</dbReference>
<gene>
    <name evidence="2" type="ORF">CNY62_03750</name>
</gene>
<dbReference type="GO" id="GO:0016787">
    <property type="term" value="F:hydrolase activity"/>
    <property type="evidence" value="ECO:0007669"/>
    <property type="project" value="UniProtKB-KW"/>
</dbReference>
<evidence type="ECO:0000313" key="2">
    <source>
        <dbReference type="EMBL" id="ATF25582.1"/>
    </source>
</evidence>
<dbReference type="RefSeq" id="WP_069126357.1">
    <property type="nucleotide sequence ID" value="NZ_CP023483.1"/>
</dbReference>
<dbReference type="InterPro" id="IPR029058">
    <property type="entry name" value="AB_hydrolase_fold"/>
</dbReference>
<feature type="chain" id="PRO_5039641426" evidence="1">
    <location>
        <begin position="22"/>
        <end position="279"/>
    </location>
</feature>
<dbReference type="OrthoDB" id="2157689at2"/>
<accession>A0A1D2JTM7</accession>
<organism evidence="2 3">
    <name type="scientific">Brochothrix thermosphacta</name>
    <name type="common">Microbacterium thermosphactum</name>
    <dbReference type="NCBI Taxonomy" id="2756"/>
    <lineage>
        <taxon>Bacteria</taxon>
        <taxon>Bacillati</taxon>
        <taxon>Bacillota</taxon>
        <taxon>Bacilli</taxon>
        <taxon>Bacillales</taxon>
        <taxon>Listeriaceae</taxon>
        <taxon>Brochothrix</taxon>
    </lineage>
</organism>
<proteinExistence type="predicted"/>
<sequence>MKNYQLIFFALIALLILTSCTKESDSKKTREQLPVTKNSQPIVLVPGTNGTANDFDDFIADVSKIYDYQPEILRLTVNEDNSIIHSDEPLKKNAYRPFIVIAFENATEDGTLEQSQRLKTALMSLEKKYSFKNFDAVGYSNGGLVLTHFLKHDANTTKIKLRRMVTLATPYNYLSMDENGKEKKVTPLPFHNELLTELLTDDDSIPQNISYLNITGDIDSDHGSDSVVPVNSALAGRLIYQDKIKSYKEQIFSGKQYSHSGIVNATASEKAVMSFLYGD</sequence>
<keyword evidence="3" id="KW-1185">Reference proteome</keyword>